<dbReference type="InterPro" id="IPR011110">
    <property type="entry name" value="Reg_prop"/>
</dbReference>
<evidence type="ECO:0000313" key="9">
    <source>
        <dbReference type="Proteomes" id="UP000607559"/>
    </source>
</evidence>
<dbReference type="PANTHER" id="PTHR24421:SF58">
    <property type="entry name" value="SIGNAL TRANSDUCTION HISTIDINE-PROTEIN KINASE_PHOSPHATASE UHPB"/>
    <property type="match status" value="1"/>
</dbReference>
<dbReference type="InterPro" id="IPR011047">
    <property type="entry name" value="Quinoprotein_ADH-like_sf"/>
</dbReference>
<feature type="domain" description="Two component regulator three Y" evidence="6">
    <location>
        <begin position="695"/>
        <end position="746"/>
    </location>
</feature>
<evidence type="ECO:0000259" key="5">
    <source>
        <dbReference type="Pfam" id="PF02518"/>
    </source>
</evidence>
<dbReference type="Gene3D" id="2.60.40.10">
    <property type="entry name" value="Immunoglobulins"/>
    <property type="match status" value="1"/>
</dbReference>
<dbReference type="GO" id="GO:0000155">
    <property type="term" value="F:phosphorelay sensor kinase activity"/>
    <property type="evidence" value="ECO:0007669"/>
    <property type="project" value="InterPro"/>
</dbReference>
<dbReference type="InterPro" id="IPR050482">
    <property type="entry name" value="Sensor_HK_TwoCompSys"/>
</dbReference>
<dbReference type="GO" id="GO:0016020">
    <property type="term" value="C:membrane"/>
    <property type="evidence" value="ECO:0007669"/>
    <property type="project" value="InterPro"/>
</dbReference>
<organism evidence="8 9">
    <name type="scientific">Puia dinghuensis</name>
    <dbReference type="NCBI Taxonomy" id="1792502"/>
    <lineage>
        <taxon>Bacteria</taxon>
        <taxon>Pseudomonadati</taxon>
        <taxon>Bacteroidota</taxon>
        <taxon>Chitinophagia</taxon>
        <taxon>Chitinophagales</taxon>
        <taxon>Chitinophagaceae</taxon>
        <taxon>Puia</taxon>
    </lineage>
</organism>
<feature type="transmembrane region" description="Helical" evidence="4">
    <location>
        <begin position="767"/>
        <end position="789"/>
    </location>
</feature>
<dbReference type="Gene3D" id="3.30.565.10">
    <property type="entry name" value="Histidine kinase-like ATPase, C-terminal domain"/>
    <property type="match status" value="1"/>
</dbReference>
<evidence type="ECO:0008006" key="10">
    <source>
        <dbReference type="Google" id="ProtNLM"/>
    </source>
</evidence>
<feature type="domain" description="Signal transduction histidine kinase subgroup 3 dimerisation and phosphoacceptor" evidence="7">
    <location>
        <begin position="799"/>
        <end position="857"/>
    </location>
</feature>
<evidence type="ECO:0000256" key="1">
    <source>
        <dbReference type="ARBA" id="ARBA00022679"/>
    </source>
</evidence>
<dbReference type="Pfam" id="PF07494">
    <property type="entry name" value="Reg_prop"/>
    <property type="match status" value="1"/>
</dbReference>
<dbReference type="InterPro" id="IPR003594">
    <property type="entry name" value="HATPase_dom"/>
</dbReference>
<keyword evidence="2" id="KW-0418">Kinase</keyword>
<evidence type="ECO:0000256" key="4">
    <source>
        <dbReference type="SAM" id="Phobius"/>
    </source>
</evidence>
<dbReference type="Gene3D" id="1.20.5.1930">
    <property type="match status" value="1"/>
</dbReference>
<dbReference type="Pfam" id="PF07495">
    <property type="entry name" value="Y_Y_Y"/>
    <property type="match status" value="1"/>
</dbReference>
<dbReference type="SUPFAM" id="SSF50998">
    <property type="entry name" value="Quinoprotein alcohol dehydrogenase-like"/>
    <property type="match status" value="1"/>
</dbReference>
<dbReference type="Pfam" id="PF02518">
    <property type="entry name" value="HATPase_c"/>
    <property type="match status" value="1"/>
</dbReference>
<proteinExistence type="predicted"/>
<feature type="domain" description="Histidine kinase/HSP90-like ATPase" evidence="5">
    <location>
        <begin position="904"/>
        <end position="986"/>
    </location>
</feature>
<evidence type="ECO:0000256" key="2">
    <source>
        <dbReference type="ARBA" id="ARBA00022777"/>
    </source>
</evidence>
<keyword evidence="4" id="KW-0812">Transmembrane</keyword>
<dbReference type="InterPro" id="IPR036890">
    <property type="entry name" value="HATPase_C_sf"/>
</dbReference>
<keyword evidence="1" id="KW-0808">Transferase</keyword>
<dbReference type="Pfam" id="PF07730">
    <property type="entry name" value="HisKA_3"/>
    <property type="match status" value="1"/>
</dbReference>
<dbReference type="InterPro" id="IPR015943">
    <property type="entry name" value="WD40/YVTN_repeat-like_dom_sf"/>
</dbReference>
<dbReference type="SUPFAM" id="SSF55874">
    <property type="entry name" value="ATPase domain of HSP90 chaperone/DNA topoisomerase II/histidine kinase"/>
    <property type="match status" value="1"/>
</dbReference>
<keyword evidence="4" id="KW-1133">Transmembrane helix</keyword>
<gene>
    <name evidence="8" type="ORF">GCM10011511_54010</name>
</gene>
<dbReference type="CDD" id="cd16917">
    <property type="entry name" value="HATPase_UhpB-NarQ-NarX-like"/>
    <property type="match status" value="1"/>
</dbReference>
<keyword evidence="9" id="KW-1185">Reference proteome</keyword>
<dbReference type="GO" id="GO:0046983">
    <property type="term" value="F:protein dimerization activity"/>
    <property type="evidence" value="ECO:0007669"/>
    <property type="project" value="InterPro"/>
</dbReference>
<evidence type="ECO:0000259" key="7">
    <source>
        <dbReference type="Pfam" id="PF07730"/>
    </source>
</evidence>
<evidence type="ECO:0000256" key="3">
    <source>
        <dbReference type="ARBA" id="ARBA00023012"/>
    </source>
</evidence>
<keyword evidence="3" id="KW-0902">Two-component regulatory system</keyword>
<evidence type="ECO:0000313" key="8">
    <source>
        <dbReference type="EMBL" id="GGB23345.1"/>
    </source>
</evidence>
<dbReference type="AlphaFoldDB" id="A0A8J2UJ24"/>
<keyword evidence="4" id="KW-0472">Membrane</keyword>
<dbReference type="Proteomes" id="UP000607559">
    <property type="component" value="Unassembled WGS sequence"/>
</dbReference>
<dbReference type="InterPro" id="IPR011123">
    <property type="entry name" value="Y_Y_Y"/>
</dbReference>
<dbReference type="InterPro" id="IPR011712">
    <property type="entry name" value="Sig_transdc_His_kin_sub3_dim/P"/>
</dbReference>
<dbReference type="PANTHER" id="PTHR24421">
    <property type="entry name" value="NITRATE/NITRITE SENSOR PROTEIN NARX-RELATED"/>
    <property type="match status" value="1"/>
</dbReference>
<name>A0A8J2UJ24_9BACT</name>
<dbReference type="EMBL" id="BMJC01000007">
    <property type="protein sequence ID" value="GGB23345.1"/>
    <property type="molecule type" value="Genomic_DNA"/>
</dbReference>
<reference evidence="8" key="2">
    <citation type="submission" date="2020-09" db="EMBL/GenBank/DDBJ databases">
        <authorList>
            <person name="Sun Q."/>
            <person name="Zhou Y."/>
        </authorList>
    </citation>
    <scope>NUCLEOTIDE SEQUENCE</scope>
    <source>
        <strain evidence="8">CGMCC 1.15448</strain>
    </source>
</reference>
<comment type="caution">
    <text evidence="8">The sequence shown here is derived from an EMBL/GenBank/DDBJ whole genome shotgun (WGS) entry which is preliminary data.</text>
</comment>
<reference evidence="8" key="1">
    <citation type="journal article" date="2014" name="Int. J. Syst. Evol. Microbiol.">
        <title>Complete genome sequence of Corynebacterium casei LMG S-19264T (=DSM 44701T), isolated from a smear-ripened cheese.</title>
        <authorList>
            <consortium name="US DOE Joint Genome Institute (JGI-PGF)"/>
            <person name="Walter F."/>
            <person name="Albersmeier A."/>
            <person name="Kalinowski J."/>
            <person name="Ruckert C."/>
        </authorList>
    </citation>
    <scope>NUCLEOTIDE SEQUENCE</scope>
    <source>
        <strain evidence="8">CGMCC 1.15448</strain>
    </source>
</reference>
<protein>
    <recommendedName>
        <fullName evidence="10">Histidine kinase domain-containing protein</fullName>
    </recommendedName>
</protein>
<dbReference type="Gene3D" id="2.130.10.10">
    <property type="entry name" value="YVTN repeat-like/Quinoprotein amine dehydrogenase"/>
    <property type="match status" value="2"/>
</dbReference>
<dbReference type="InterPro" id="IPR013783">
    <property type="entry name" value="Ig-like_fold"/>
</dbReference>
<sequence length="989" mass="110005">MAFGQEIKFLDITKLDPSSGLSSSNVRSIIQDRYGFMWFATQEGLDRFDGTSFLHFNPGAQDSRRIIEGSDVFDLSPDSSGQCIWALTAYGGLNRICLETCTVLGRYPLSPGIPGKANLWSKCMQVTGNRVFVGTDEGLLLDFDKRTAHAKMLLNLSTRPGRKGPIDKIWLDSKGQLWLFISGAGISVIDTVGFRERAFLSLQALGLPSSDGFQFTGYTLLKDQLFIGSTSGLAIVSPNDLSVITKTVRALPPDLITGEIRALSAGGNRLLICGRQSFVLMDPDTQTSHRILLSRNVEDKDWVSLANCLYQSGESIWVGSQYGVGCIRNIHTAFTGYYSSMDGNGVKINHGTTLCKIDDSISVVCADDGIYRVNEASGFITRIGSSPDFFYEAFRAPGNYFIASSIHNGLQLYDLSGHSRSLLKVFPELAPIRGDLLIGDARLNDSVIFLASQNQRGIYIWNTVEHTVQTANTESGPFRLKSNVINRLYFDSRRQLWIVGDNSISICHPFFGSIRHLDLLNPVNHRPLSINMDICQVGSSYYITSYGTGIVRLDSSYHIARIYGLGEGVNNLGLYKIFPVNDSMVMASSNNGLSLLQPGSNRIINYFGEDGLQSDNFEEASGASYKDFLLFGGIRGYTRINRKALLAAAEDPMLYFSSVEMQYENSVADTFNIRLKQLVVPHSVLQVSIGYSALNYLRPKRLVFRYRIKELNEAWISNGNRRSVLLLGLSPGSYTLQLQAANEGFPFNEANTLELTLKYLPKWYQTIWFKLAIGLLLAGILYSFFLMRLNQLKRQQQIRREIAGDLHDDLGATLNSIKLLTHIAQRSIPGQQQLEQIEASVSTAIAGLRDVLWVLDDSGDTFYHLQERIKRFTHPLALENNIRMEWLLDEELSSRRMSKKEKKNLLLIAKEAFNNALKHAACTSITISLSVVHDKPCLAIADNGKGFNTSALSEGYGLKNIRYRAEQIGYIANIISAQGEGTTVTVIHR</sequence>
<accession>A0A8J2UJ24</accession>
<evidence type="ECO:0000259" key="6">
    <source>
        <dbReference type="Pfam" id="PF07495"/>
    </source>
</evidence>